<sequence>MMKYCAVIATVTLLQACAMNGDKPIRADRELLVCHNGSTIEIRDENVDAYLAKGAYRGRCESDPQEMKAAAAREVGHLTICHQGETMNVAYDKAEELLAQGADRGACVGNGF</sequence>
<evidence type="ECO:0000313" key="1">
    <source>
        <dbReference type="EMBL" id="GMG88600.1"/>
    </source>
</evidence>
<dbReference type="Proteomes" id="UP001224392">
    <property type="component" value="Unassembled WGS sequence"/>
</dbReference>
<comment type="caution">
    <text evidence="1">The sequence shown here is derived from an EMBL/GenBank/DDBJ whole genome shotgun (WGS) entry which is preliminary data.</text>
</comment>
<gene>
    <name evidence="1" type="ORF">MNKW57_29210</name>
</gene>
<reference evidence="1 2" key="1">
    <citation type="submission" date="2023-04" db="EMBL/GenBank/DDBJ databases">
        <title>Marinobulbifer ophiurae gen. nov., sp. Nov., isolate from tissue of brittle star Ophioplocus japonicus.</title>
        <authorList>
            <person name="Kawano K."/>
            <person name="Sawayama S."/>
            <person name="Nakagawa S."/>
        </authorList>
    </citation>
    <scope>NUCLEOTIDE SEQUENCE [LARGE SCALE GENOMIC DNA]</scope>
    <source>
        <strain evidence="1 2">NKW57</strain>
    </source>
</reference>
<evidence type="ECO:0008006" key="3">
    <source>
        <dbReference type="Google" id="ProtNLM"/>
    </source>
</evidence>
<protein>
    <recommendedName>
        <fullName evidence="3">DUF4156 domain-containing protein</fullName>
    </recommendedName>
</protein>
<dbReference type="EMBL" id="BSYJ01000007">
    <property type="protein sequence ID" value="GMG88600.1"/>
    <property type="molecule type" value="Genomic_DNA"/>
</dbReference>
<evidence type="ECO:0000313" key="2">
    <source>
        <dbReference type="Proteomes" id="UP001224392"/>
    </source>
</evidence>
<dbReference type="RefSeq" id="WP_285765209.1">
    <property type="nucleotide sequence ID" value="NZ_BSYJ01000007.1"/>
</dbReference>
<accession>A0ABQ6M2N1</accession>
<organism evidence="1 2">
    <name type="scientific">Biformimicrobium ophioploci</name>
    <dbReference type="NCBI Taxonomy" id="3036711"/>
    <lineage>
        <taxon>Bacteria</taxon>
        <taxon>Pseudomonadati</taxon>
        <taxon>Pseudomonadota</taxon>
        <taxon>Gammaproteobacteria</taxon>
        <taxon>Cellvibrionales</taxon>
        <taxon>Microbulbiferaceae</taxon>
        <taxon>Biformimicrobium</taxon>
    </lineage>
</organism>
<name>A0ABQ6M2N1_9GAMM</name>
<keyword evidence="2" id="KW-1185">Reference proteome</keyword>
<dbReference type="PROSITE" id="PS51257">
    <property type="entry name" value="PROKAR_LIPOPROTEIN"/>
    <property type="match status" value="1"/>
</dbReference>
<proteinExistence type="predicted"/>